<dbReference type="OrthoDB" id="552127at2759"/>
<feature type="compositionally biased region" description="Low complexity" evidence="1">
    <location>
        <begin position="355"/>
        <end position="426"/>
    </location>
</feature>
<dbReference type="Proteomes" id="UP000075714">
    <property type="component" value="Unassembled WGS sequence"/>
</dbReference>
<organism evidence="3 4">
    <name type="scientific">Gonium pectorale</name>
    <name type="common">Green alga</name>
    <dbReference type="NCBI Taxonomy" id="33097"/>
    <lineage>
        <taxon>Eukaryota</taxon>
        <taxon>Viridiplantae</taxon>
        <taxon>Chlorophyta</taxon>
        <taxon>core chlorophytes</taxon>
        <taxon>Chlorophyceae</taxon>
        <taxon>CS clade</taxon>
        <taxon>Chlamydomonadales</taxon>
        <taxon>Volvocaceae</taxon>
        <taxon>Gonium</taxon>
    </lineage>
</organism>
<feature type="region of interest" description="Disordered" evidence="1">
    <location>
        <begin position="331"/>
        <end position="479"/>
    </location>
</feature>
<feature type="compositionally biased region" description="Acidic residues" evidence="1">
    <location>
        <begin position="260"/>
        <end position="271"/>
    </location>
</feature>
<protein>
    <recommendedName>
        <fullName evidence="2">FIST domain-containing protein</fullName>
    </recommendedName>
</protein>
<feature type="compositionally biased region" description="Gly residues" evidence="1">
    <location>
        <begin position="721"/>
        <end position="745"/>
    </location>
</feature>
<evidence type="ECO:0000256" key="1">
    <source>
        <dbReference type="SAM" id="MobiDB-lite"/>
    </source>
</evidence>
<feature type="region of interest" description="Disordered" evidence="1">
    <location>
        <begin position="679"/>
        <end position="757"/>
    </location>
</feature>
<accession>A0A150GI98</accession>
<gene>
    <name evidence="3" type="ORF">GPECTOR_20g400</name>
</gene>
<feature type="compositionally biased region" description="Gly residues" evidence="1">
    <location>
        <begin position="427"/>
        <end position="453"/>
    </location>
</feature>
<feature type="compositionally biased region" description="Gly residues" evidence="1">
    <location>
        <begin position="232"/>
        <end position="249"/>
    </location>
</feature>
<dbReference type="GO" id="GO:0032436">
    <property type="term" value="P:positive regulation of proteasomal ubiquitin-dependent protein catabolic process"/>
    <property type="evidence" value="ECO:0007669"/>
    <property type="project" value="TreeGrafter"/>
</dbReference>
<dbReference type="PANTHER" id="PTHR14939:SF5">
    <property type="entry name" value="F-BOX ONLY PROTEIN 22"/>
    <property type="match status" value="1"/>
</dbReference>
<sequence>MRNGGGTGSGGSGPEPQPELAIVFVSAAFGPDFDRLVPLLRQRLPSLRHVFGCSAFGVIGGGRGGTVEADGEPALSVTLGTLPGVDIRVFHTLRSSVPEEDAALERWAEFAGVPADTDRHVSFLLFSDPRFTQLQRILEGLDYSFPRAAKLGGMLSVGIRSRHRAMFAWSADRSRRGAVTTADDEGSEELAGSLSRGLALPSASADSGSANGGGGWLQRSLSFLSSLTGRGNADGGDGSGGRRLPGFGGAVSWARGVGDDGSDSDDDDDDADGTGTYLYGAVCLVLHGDVKLDTIVSQGYRAPSPMIWRVEATSAGMQSQAPAGHILTLSDAREAPPPTPPPGAALPPPPPPPSSLSLPSSTSSTSGSAAAPSAGPSSSAAAGTASPPPSSSSSAASPPAASSSASSSAASPAGSSSSSSLSSAGSGSMGRGFGGLAGSRGGGSFRLGGGGGDSDSDDDDSDDDDDDETNPLGLPGTPSLTAIVDVVEALGSESAAWEEVMETCVVAVAADTSKPLEELGPADWEIMELKGVDQEFGTMVVDGEVRRGYRIRVMVRDPAGLSEDLRAQLLSYKRGELVRVLGGDPMPPAFGALVFTDVERAATSSGSETSEAGLINAYLPLPTGGMFGGAQIAPLPGATELLECCSVIGVLRASNASPPEPLREQAADGISAEDAAALGQGQGASTGDAGAQGTRARGLRRRGGTDGGDDSEEGGAKRRGGGGGPGGGRGGRGGGGKRPGGGGGSTRLFRGRGSGST</sequence>
<feature type="compositionally biased region" description="Pro residues" evidence="1">
    <location>
        <begin position="335"/>
        <end position="354"/>
    </location>
</feature>
<name>A0A150GI98_GONPE</name>
<comment type="caution">
    <text evidence="3">The sequence shown here is derived from an EMBL/GenBank/DDBJ whole genome shotgun (WGS) entry which is preliminary data.</text>
</comment>
<feature type="compositionally biased region" description="Acidic residues" evidence="1">
    <location>
        <begin position="454"/>
        <end position="469"/>
    </location>
</feature>
<reference evidence="4" key="1">
    <citation type="journal article" date="2016" name="Nat. Commun.">
        <title>The Gonium pectorale genome demonstrates co-option of cell cycle regulation during the evolution of multicellularity.</title>
        <authorList>
            <person name="Hanschen E.R."/>
            <person name="Marriage T.N."/>
            <person name="Ferris P.J."/>
            <person name="Hamaji T."/>
            <person name="Toyoda A."/>
            <person name="Fujiyama A."/>
            <person name="Neme R."/>
            <person name="Noguchi H."/>
            <person name="Minakuchi Y."/>
            <person name="Suzuki M."/>
            <person name="Kawai-Toyooka H."/>
            <person name="Smith D.R."/>
            <person name="Sparks H."/>
            <person name="Anderson J."/>
            <person name="Bakaric R."/>
            <person name="Luria V."/>
            <person name="Karger A."/>
            <person name="Kirschner M.W."/>
            <person name="Durand P.M."/>
            <person name="Michod R.E."/>
            <person name="Nozaki H."/>
            <person name="Olson B.J."/>
        </authorList>
    </citation>
    <scope>NUCLEOTIDE SEQUENCE [LARGE SCALE GENOMIC DNA]</scope>
    <source>
        <strain evidence="4">NIES-2863</strain>
    </source>
</reference>
<feature type="region of interest" description="Disordered" evidence="1">
    <location>
        <begin position="232"/>
        <end position="271"/>
    </location>
</feature>
<dbReference type="Pfam" id="PF08495">
    <property type="entry name" value="FIST"/>
    <property type="match status" value="1"/>
</dbReference>
<evidence type="ECO:0000259" key="2">
    <source>
        <dbReference type="SMART" id="SM00897"/>
    </source>
</evidence>
<dbReference type="GO" id="GO:0000209">
    <property type="term" value="P:protein polyubiquitination"/>
    <property type="evidence" value="ECO:0007669"/>
    <property type="project" value="TreeGrafter"/>
</dbReference>
<dbReference type="EMBL" id="LSYV01000021">
    <property type="protein sequence ID" value="KXZ49546.1"/>
    <property type="molecule type" value="Genomic_DNA"/>
</dbReference>
<evidence type="ECO:0000313" key="3">
    <source>
        <dbReference type="EMBL" id="KXZ49546.1"/>
    </source>
</evidence>
<dbReference type="PANTHER" id="PTHR14939">
    <property type="entry name" value="F-BOX ONLY PROTEIN 22"/>
    <property type="match status" value="1"/>
</dbReference>
<dbReference type="AlphaFoldDB" id="A0A150GI98"/>
<evidence type="ECO:0000313" key="4">
    <source>
        <dbReference type="Proteomes" id="UP000075714"/>
    </source>
</evidence>
<dbReference type="SMART" id="SM00897">
    <property type="entry name" value="FIST"/>
    <property type="match status" value="1"/>
</dbReference>
<proteinExistence type="predicted"/>
<feature type="domain" description="FIST" evidence="2">
    <location>
        <begin position="18"/>
        <end position="333"/>
    </location>
</feature>
<dbReference type="InterPro" id="IPR013702">
    <property type="entry name" value="FIST_domain_N"/>
</dbReference>
<keyword evidence="4" id="KW-1185">Reference proteome</keyword>